<dbReference type="RefSeq" id="WP_419191899.1">
    <property type="nucleotide sequence ID" value="NZ_CP036287.1"/>
</dbReference>
<proteinExistence type="predicted"/>
<keyword evidence="2" id="KW-0677">Repeat</keyword>
<dbReference type="KEGG" id="pbap:Pla133_48850"/>
<dbReference type="AlphaFoldDB" id="A0A518BS18"/>
<evidence type="ECO:0000256" key="3">
    <source>
        <dbReference type="PROSITE-ProRule" id="PRU00221"/>
    </source>
</evidence>
<evidence type="ECO:0000313" key="4">
    <source>
        <dbReference type="EMBL" id="QDU69763.1"/>
    </source>
</evidence>
<feature type="repeat" description="WD" evidence="3">
    <location>
        <begin position="43"/>
        <end position="84"/>
    </location>
</feature>
<dbReference type="InterPro" id="IPR015943">
    <property type="entry name" value="WD40/YVTN_repeat-like_dom_sf"/>
</dbReference>
<dbReference type="InterPro" id="IPR001680">
    <property type="entry name" value="WD40_rpt"/>
</dbReference>
<accession>A0A518BS18</accession>
<dbReference type="Pfam" id="PF00400">
    <property type="entry name" value="WD40"/>
    <property type="match status" value="2"/>
</dbReference>
<dbReference type="Gene3D" id="2.130.10.10">
    <property type="entry name" value="YVTN repeat-like/Quinoprotein amine dehydrogenase"/>
    <property type="match status" value="1"/>
</dbReference>
<keyword evidence="1 3" id="KW-0853">WD repeat</keyword>
<gene>
    <name evidence="4" type="ORF">Pla133_48850</name>
</gene>
<keyword evidence="5" id="KW-1185">Reference proteome</keyword>
<dbReference type="PROSITE" id="PS50082">
    <property type="entry name" value="WD_REPEATS_2"/>
    <property type="match status" value="1"/>
</dbReference>
<protein>
    <submittedName>
        <fullName evidence="4">WD domain, G-beta repeat</fullName>
    </submittedName>
</protein>
<dbReference type="PROSITE" id="PS50294">
    <property type="entry name" value="WD_REPEATS_REGION"/>
    <property type="match status" value="1"/>
</dbReference>
<organism evidence="4 5">
    <name type="scientific">Engelhardtia mirabilis</name>
    <dbReference type="NCBI Taxonomy" id="2528011"/>
    <lineage>
        <taxon>Bacteria</taxon>
        <taxon>Pseudomonadati</taxon>
        <taxon>Planctomycetota</taxon>
        <taxon>Planctomycetia</taxon>
        <taxon>Planctomycetia incertae sedis</taxon>
        <taxon>Engelhardtia</taxon>
    </lineage>
</organism>
<reference evidence="4 5" key="1">
    <citation type="submission" date="2019-02" db="EMBL/GenBank/DDBJ databases">
        <title>Deep-cultivation of Planctomycetes and their phenomic and genomic characterization uncovers novel biology.</title>
        <authorList>
            <person name="Wiegand S."/>
            <person name="Jogler M."/>
            <person name="Boedeker C."/>
            <person name="Pinto D."/>
            <person name="Vollmers J."/>
            <person name="Rivas-Marin E."/>
            <person name="Kohn T."/>
            <person name="Peeters S.H."/>
            <person name="Heuer A."/>
            <person name="Rast P."/>
            <person name="Oberbeckmann S."/>
            <person name="Bunk B."/>
            <person name="Jeske O."/>
            <person name="Meyerdierks A."/>
            <person name="Storesund J.E."/>
            <person name="Kallscheuer N."/>
            <person name="Luecker S."/>
            <person name="Lage O.M."/>
            <person name="Pohl T."/>
            <person name="Merkel B.J."/>
            <person name="Hornburger P."/>
            <person name="Mueller R.-W."/>
            <person name="Bruemmer F."/>
            <person name="Labrenz M."/>
            <person name="Spormann A.M."/>
            <person name="Op den Camp H."/>
            <person name="Overmann J."/>
            <person name="Amann R."/>
            <person name="Jetten M.S.M."/>
            <person name="Mascher T."/>
            <person name="Medema M.H."/>
            <person name="Devos D.P."/>
            <person name="Kaster A.-K."/>
            <person name="Ovreas L."/>
            <person name="Rohde M."/>
            <person name="Galperin M.Y."/>
            <person name="Jogler C."/>
        </authorList>
    </citation>
    <scope>NUCLEOTIDE SEQUENCE [LARGE SCALE GENOMIC DNA]</scope>
    <source>
        <strain evidence="4 5">Pla133</strain>
    </source>
</reference>
<evidence type="ECO:0000256" key="2">
    <source>
        <dbReference type="ARBA" id="ARBA00022737"/>
    </source>
</evidence>
<name>A0A518BS18_9BACT</name>
<dbReference type="PANTHER" id="PTHR19848">
    <property type="entry name" value="WD40 REPEAT PROTEIN"/>
    <property type="match status" value="1"/>
</dbReference>
<evidence type="ECO:0000313" key="5">
    <source>
        <dbReference type="Proteomes" id="UP000316921"/>
    </source>
</evidence>
<evidence type="ECO:0000256" key="1">
    <source>
        <dbReference type="ARBA" id="ARBA00022574"/>
    </source>
</evidence>
<dbReference type="EMBL" id="CP036287">
    <property type="protein sequence ID" value="QDU69763.1"/>
    <property type="molecule type" value="Genomic_DNA"/>
</dbReference>
<dbReference type="PANTHER" id="PTHR19848:SF8">
    <property type="entry name" value="F-BOX AND WD REPEAT DOMAIN CONTAINING 7"/>
    <property type="match status" value="1"/>
</dbReference>
<dbReference type="SUPFAM" id="SSF50998">
    <property type="entry name" value="Quinoprotein alcohol dehydrogenase-like"/>
    <property type="match status" value="1"/>
</dbReference>
<dbReference type="InterPro" id="IPR011047">
    <property type="entry name" value="Quinoprotein_ADH-like_sf"/>
</dbReference>
<sequence length="129" mass="14271">MGPRPSWRSPSAWSPDGRLFAVGGDDGRIRPFDGELLIELYAFPAHDDHVFSLAWTPDGTRLVSTSGDETVRVWDPRSSEEREADHAVYRRRHEALRGQTRAALAERFGEAESTAERGAIVRAALDAGP</sequence>
<dbReference type="SMART" id="SM00320">
    <property type="entry name" value="WD40"/>
    <property type="match status" value="2"/>
</dbReference>
<dbReference type="Proteomes" id="UP000316921">
    <property type="component" value="Chromosome"/>
</dbReference>